<evidence type="ECO:0000256" key="1">
    <source>
        <dbReference type="SAM" id="MobiDB-lite"/>
    </source>
</evidence>
<dbReference type="AlphaFoldDB" id="A0A1I7XZQ2"/>
<name>A0A1I7XZQ2_9BILA</name>
<keyword evidence="2" id="KW-1185">Reference proteome</keyword>
<feature type="region of interest" description="Disordered" evidence="1">
    <location>
        <begin position="137"/>
        <end position="161"/>
    </location>
</feature>
<organism evidence="2 3">
    <name type="scientific">Steinernema glaseri</name>
    <dbReference type="NCBI Taxonomy" id="37863"/>
    <lineage>
        <taxon>Eukaryota</taxon>
        <taxon>Metazoa</taxon>
        <taxon>Ecdysozoa</taxon>
        <taxon>Nematoda</taxon>
        <taxon>Chromadorea</taxon>
        <taxon>Rhabditida</taxon>
        <taxon>Tylenchina</taxon>
        <taxon>Panagrolaimomorpha</taxon>
        <taxon>Strongyloidoidea</taxon>
        <taxon>Steinernematidae</taxon>
        <taxon>Steinernema</taxon>
    </lineage>
</organism>
<accession>A0A1I7XZQ2</accession>
<protein>
    <submittedName>
        <fullName evidence="3">Reverse transcriptase Ty1/copia-type domain-containing protein</fullName>
    </submittedName>
</protein>
<evidence type="ECO:0000313" key="3">
    <source>
        <dbReference type="WBParaSite" id="L893_g10970.t1"/>
    </source>
</evidence>
<proteinExistence type="predicted"/>
<sequence>MVSSKEDRPGAVGLRGQEGRDRQILRAFKSWEHIQFKFKGQTQCDAESSKSNNYPLVAVVMQMCEYESHKGCLLTTYPVKMVRSIKSSFDAAKVALSRAFILSDLHHVLFSSSTRTKGGDDGKKYIEERRMHHRVKCRRDRGNKSAMKRTKSSTPEGPTRVQVVKKRVKIVSSSMVCVAANRRTVSGRSRRHCYRLALTAPVFSSPRIPFFLASPAFYASPPADSSKSVDHL</sequence>
<dbReference type="WBParaSite" id="L893_g10970.t1">
    <property type="protein sequence ID" value="L893_g10970.t1"/>
    <property type="gene ID" value="L893_g10970"/>
</dbReference>
<feature type="compositionally biased region" description="Basic residues" evidence="1">
    <location>
        <begin position="137"/>
        <end position="151"/>
    </location>
</feature>
<evidence type="ECO:0000313" key="2">
    <source>
        <dbReference type="Proteomes" id="UP000095287"/>
    </source>
</evidence>
<reference evidence="3" key="1">
    <citation type="submission" date="2016-11" db="UniProtKB">
        <authorList>
            <consortium name="WormBaseParasite"/>
        </authorList>
    </citation>
    <scope>IDENTIFICATION</scope>
</reference>
<dbReference type="Proteomes" id="UP000095287">
    <property type="component" value="Unplaced"/>
</dbReference>